<protein>
    <submittedName>
        <fullName evidence="2 4">Uncharacterized protein</fullName>
    </submittedName>
</protein>
<dbReference type="EMBL" id="UYYF01004271">
    <property type="protein sequence ID" value="VDN00989.1"/>
    <property type="molecule type" value="Genomic_DNA"/>
</dbReference>
<dbReference type="Proteomes" id="UP000276776">
    <property type="component" value="Unassembled WGS sequence"/>
</dbReference>
<dbReference type="OrthoDB" id="5853686at2759"/>
<name>A0A0N5CUL4_THECL</name>
<evidence type="ECO:0000313" key="2">
    <source>
        <dbReference type="EMBL" id="VDN00989.1"/>
    </source>
</evidence>
<accession>A0A0N5CUL4</accession>
<gene>
    <name evidence="2" type="ORF">TCLT_LOCUS3951</name>
</gene>
<organism evidence="4">
    <name type="scientific">Thelazia callipaeda</name>
    <name type="common">Oriental eyeworm</name>
    <name type="synonym">Parasitic nematode</name>
    <dbReference type="NCBI Taxonomy" id="103827"/>
    <lineage>
        <taxon>Eukaryota</taxon>
        <taxon>Metazoa</taxon>
        <taxon>Ecdysozoa</taxon>
        <taxon>Nematoda</taxon>
        <taxon>Chromadorea</taxon>
        <taxon>Rhabditida</taxon>
        <taxon>Spirurina</taxon>
        <taxon>Spiruromorpha</taxon>
        <taxon>Thelazioidea</taxon>
        <taxon>Thelaziidae</taxon>
        <taxon>Thelazia</taxon>
    </lineage>
</organism>
<reference evidence="4" key="1">
    <citation type="submission" date="2017-02" db="UniProtKB">
        <authorList>
            <consortium name="WormBaseParasite"/>
        </authorList>
    </citation>
    <scope>IDENTIFICATION</scope>
</reference>
<keyword evidence="3" id="KW-1185">Reference proteome</keyword>
<feature type="region of interest" description="Disordered" evidence="1">
    <location>
        <begin position="25"/>
        <end position="62"/>
    </location>
</feature>
<feature type="compositionally biased region" description="Basic and acidic residues" evidence="1">
    <location>
        <begin position="29"/>
        <end position="40"/>
    </location>
</feature>
<dbReference type="AlphaFoldDB" id="A0A0N5CUL4"/>
<proteinExistence type="predicted"/>
<reference evidence="2 3" key="2">
    <citation type="submission" date="2018-11" db="EMBL/GenBank/DDBJ databases">
        <authorList>
            <consortium name="Pathogen Informatics"/>
        </authorList>
    </citation>
    <scope>NUCLEOTIDE SEQUENCE [LARGE SCALE GENOMIC DNA]</scope>
</reference>
<sequence>MDFIRQKQRIMISNSSTYTNVVNCRAGRSRSDRPRQRDFNHGPVSSSSSITTHHKNRECNEISSNEAPTIAFPNVAMYESSCNDVVYIKSQLLELRTLINACLPI</sequence>
<dbReference type="WBParaSite" id="TCLT_0000396201-mRNA-1">
    <property type="protein sequence ID" value="TCLT_0000396201-mRNA-1"/>
    <property type="gene ID" value="TCLT_0000396201"/>
</dbReference>
<evidence type="ECO:0000313" key="4">
    <source>
        <dbReference type="WBParaSite" id="TCLT_0000396201-mRNA-1"/>
    </source>
</evidence>
<evidence type="ECO:0000256" key="1">
    <source>
        <dbReference type="SAM" id="MobiDB-lite"/>
    </source>
</evidence>
<evidence type="ECO:0000313" key="3">
    <source>
        <dbReference type="Proteomes" id="UP000276776"/>
    </source>
</evidence>